<dbReference type="PANTHER" id="PTHR30136:SF39">
    <property type="entry name" value="TRANSCRIPTIONAL REGULATORY PROTEIN"/>
    <property type="match status" value="1"/>
</dbReference>
<keyword evidence="4" id="KW-0238">DNA-binding</keyword>
<dbReference type="PROSITE" id="PS51077">
    <property type="entry name" value="HTH_ICLR"/>
    <property type="match status" value="1"/>
</dbReference>
<evidence type="ECO:0000313" key="4">
    <source>
        <dbReference type="EMBL" id="MDR7358679.1"/>
    </source>
</evidence>
<comment type="caution">
    <text evidence="4">The sequence shown here is derived from an EMBL/GenBank/DDBJ whole genome shotgun (WGS) entry which is preliminary data.</text>
</comment>
<accession>A0ABU2BL18</accession>
<name>A0ABU2BL18_9MICC</name>
<evidence type="ECO:0000256" key="1">
    <source>
        <dbReference type="ARBA" id="ARBA00023015"/>
    </source>
</evidence>
<dbReference type="SMART" id="SM00346">
    <property type="entry name" value="HTH_ICLR"/>
    <property type="match status" value="1"/>
</dbReference>
<dbReference type="Proteomes" id="UP001183817">
    <property type="component" value="Unassembled WGS sequence"/>
</dbReference>
<dbReference type="EMBL" id="JAVDYI010000001">
    <property type="protein sequence ID" value="MDR7358679.1"/>
    <property type="molecule type" value="Genomic_DNA"/>
</dbReference>
<reference evidence="4 5" key="1">
    <citation type="submission" date="2023-07" db="EMBL/GenBank/DDBJ databases">
        <title>Sequencing the genomes of 1000 actinobacteria strains.</title>
        <authorList>
            <person name="Klenk H.-P."/>
        </authorList>
    </citation>
    <scope>NUCLEOTIDE SEQUENCE [LARGE SCALE GENOMIC DNA]</scope>
    <source>
        <strain evidence="4 5">DSM 20167</strain>
    </source>
</reference>
<dbReference type="InterPro" id="IPR029016">
    <property type="entry name" value="GAF-like_dom_sf"/>
</dbReference>
<dbReference type="SUPFAM" id="SSF55781">
    <property type="entry name" value="GAF domain-like"/>
    <property type="match status" value="1"/>
</dbReference>
<dbReference type="SUPFAM" id="SSF46785">
    <property type="entry name" value="Winged helix' DNA-binding domain"/>
    <property type="match status" value="1"/>
</dbReference>
<evidence type="ECO:0000256" key="2">
    <source>
        <dbReference type="ARBA" id="ARBA00023163"/>
    </source>
</evidence>
<gene>
    <name evidence="4" type="ORF">J2S64_002370</name>
</gene>
<keyword evidence="1" id="KW-0805">Transcription regulation</keyword>
<sequence>MAESAATSNRMLERVAMVLDAVDGSSASASELARRTGLSVSTVHRLALSMVEYGFLRRIDDGDFKLGHRFVRTALESIAAPVLTELRNATGETAQLWIRRGERRICRVTMDSQHELKATLPAGSVLELPNGSSGRLLSRDPEALDSVEQHGWVESVGRRTPGLGSVSAPVMLRDQMIATLCLAMPLIRVETSPGLDFGEKVVRAARLIGTELEMGKQL</sequence>
<feature type="domain" description="HTH iclR-type" evidence="3">
    <location>
        <begin position="9"/>
        <end position="68"/>
    </location>
</feature>
<evidence type="ECO:0000259" key="3">
    <source>
        <dbReference type="PROSITE" id="PS51077"/>
    </source>
</evidence>
<dbReference type="GO" id="GO:0003677">
    <property type="term" value="F:DNA binding"/>
    <property type="evidence" value="ECO:0007669"/>
    <property type="project" value="UniProtKB-KW"/>
</dbReference>
<dbReference type="InterPro" id="IPR050707">
    <property type="entry name" value="HTH_MetabolicPath_Reg"/>
</dbReference>
<organism evidence="4 5">
    <name type="scientific">Paeniglutamicibacter sulfureus</name>
    <dbReference type="NCBI Taxonomy" id="43666"/>
    <lineage>
        <taxon>Bacteria</taxon>
        <taxon>Bacillati</taxon>
        <taxon>Actinomycetota</taxon>
        <taxon>Actinomycetes</taxon>
        <taxon>Micrococcales</taxon>
        <taxon>Micrococcaceae</taxon>
        <taxon>Paeniglutamicibacter</taxon>
    </lineage>
</organism>
<dbReference type="RefSeq" id="WP_310290639.1">
    <property type="nucleotide sequence ID" value="NZ_BAAAWO010000001.1"/>
</dbReference>
<dbReference type="InterPro" id="IPR036390">
    <property type="entry name" value="WH_DNA-bd_sf"/>
</dbReference>
<dbReference type="Pfam" id="PF09339">
    <property type="entry name" value="HTH_IclR"/>
    <property type="match status" value="1"/>
</dbReference>
<proteinExistence type="predicted"/>
<protein>
    <submittedName>
        <fullName evidence="4">DNA-binding IclR family transcriptional regulator</fullName>
    </submittedName>
</protein>
<evidence type="ECO:0000313" key="5">
    <source>
        <dbReference type="Proteomes" id="UP001183817"/>
    </source>
</evidence>
<dbReference type="Gene3D" id="1.10.10.10">
    <property type="entry name" value="Winged helix-like DNA-binding domain superfamily/Winged helix DNA-binding domain"/>
    <property type="match status" value="1"/>
</dbReference>
<dbReference type="PANTHER" id="PTHR30136">
    <property type="entry name" value="HELIX-TURN-HELIX TRANSCRIPTIONAL REGULATOR, ICLR FAMILY"/>
    <property type="match status" value="1"/>
</dbReference>
<dbReference type="InterPro" id="IPR005471">
    <property type="entry name" value="Tscrpt_reg_IclR_N"/>
</dbReference>
<keyword evidence="5" id="KW-1185">Reference proteome</keyword>
<keyword evidence="2" id="KW-0804">Transcription</keyword>
<dbReference type="InterPro" id="IPR036388">
    <property type="entry name" value="WH-like_DNA-bd_sf"/>
</dbReference>
<dbReference type="Gene3D" id="3.30.450.40">
    <property type="match status" value="2"/>
</dbReference>